<dbReference type="AlphaFoldDB" id="A0A3A9K5M9"/>
<evidence type="ECO:0000313" key="1">
    <source>
        <dbReference type="EMBL" id="RKL64993.1"/>
    </source>
</evidence>
<proteinExistence type="predicted"/>
<sequence>MQNLSFKVFIIIKLIERMFIIKSFVNTYKQVICSKYFKYFKFLKNLQNLQAKILNICTKKAYLFIGKLNKYNGEP</sequence>
<name>A0A3A9K5M9_9BACI</name>
<dbReference type="EMBL" id="PDOE01000026">
    <property type="protein sequence ID" value="RKL64993.1"/>
    <property type="molecule type" value="Genomic_DNA"/>
</dbReference>
<dbReference type="Proteomes" id="UP000281498">
    <property type="component" value="Unassembled WGS sequence"/>
</dbReference>
<gene>
    <name evidence="1" type="ORF">CR203_23245</name>
</gene>
<keyword evidence="2" id="KW-1185">Reference proteome</keyword>
<organism evidence="1 2">
    <name type="scientific">Salipaludibacillus neizhouensis</name>
    <dbReference type="NCBI Taxonomy" id="885475"/>
    <lineage>
        <taxon>Bacteria</taxon>
        <taxon>Bacillati</taxon>
        <taxon>Bacillota</taxon>
        <taxon>Bacilli</taxon>
        <taxon>Bacillales</taxon>
        <taxon>Bacillaceae</taxon>
    </lineage>
</organism>
<evidence type="ECO:0000313" key="2">
    <source>
        <dbReference type="Proteomes" id="UP000281498"/>
    </source>
</evidence>
<protein>
    <submittedName>
        <fullName evidence="1">Uncharacterized protein</fullName>
    </submittedName>
</protein>
<reference evidence="1 2" key="1">
    <citation type="submission" date="2017-10" db="EMBL/GenBank/DDBJ databases">
        <title>Bacillus sp. nov., a halophilic bacterium isolated from a Keqin Lake.</title>
        <authorList>
            <person name="Wang H."/>
        </authorList>
    </citation>
    <scope>NUCLEOTIDE SEQUENCE [LARGE SCALE GENOMIC DNA]</scope>
    <source>
        <strain evidence="1 2">KCTC 13187</strain>
    </source>
</reference>
<accession>A0A3A9K5M9</accession>
<comment type="caution">
    <text evidence="1">The sequence shown here is derived from an EMBL/GenBank/DDBJ whole genome shotgun (WGS) entry which is preliminary data.</text>
</comment>